<evidence type="ECO:0000256" key="2">
    <source>
        <dbReference type="SAM" id="Phobius"/>
    </source>
</evidence>
<dbReference type="PANTHER" id="PTHR43156:SF2">
    <property type="entry name" value="STAGE II SPORULATION PROTEIN E"/>
    <property type="match status" value="1"/>
</dbReference>
<dbReference type="SMART" id="SM00331">
    <property type="entry name" value="PP2C_SIG"/>
    <property type="match status" value="1"/>
</dbReference>
<dbReference type="EMBL" id="JAJAGO010000001">
    <property type="protein sequence ID" value="MCT2588673.1"/>
    <property type="molecule type" value="Genomic_DNA"/>
</dbReference>
<sequence>MHGLPGLWLLAIAGWQFIHYGDVFLAPLLAATPVIAAAGSGRRPCVVASGAWSLIVLVSLAGAGVHGTGHLVATCGAILAVAAAGYAAAGRRTRLTHELRLTREAATAAQDALLRPLPPRLGGLEMAAGHLSATRGATLGGDLYEAAATRYGVRLVIGDVRGHGLGAVSTVAAVLGVFREAAHDEAELAGVLRRLERGLLRHLGDRRVLVDDPADAAEVFVTVLLLEVGEDDTVTAFNCGHPWPYLLGPQLGGAGRTGAVALPVTEEEPMPPLGLFPLPATLPDPYRLELPPGGTLCLFTDGAQDARDSGGGSFPLPEALTRAFTRTDGRPAALVHAVRQALLGHTGGRPCDDAAVLVLRGKGVSSVRRQPVAEHAASG</sequence>
<protein>
    <submittedName>
        <fullName evidence="4">Serine/threonine-protein phosphatase</fullName>
    </submittedName>
</protein>
<dbReference type="RefSeq" id="WP_260215594.1">
    <property type="nucleotide sequence ID" value="NZ_JAJAGO010000001.1"/>
</dbReference>
<keyword evidence="2" id="KW-0472">Membrane</keyword>
<feature type="domain" description="PPM-type phosphatase" evidence="3">
    <location>
        <begin position="121"/>
        <end position="361"/>
    </location>
</feature>
<keyword evidence="2" id="KW-1133">Transmembrane helix</keyword>
<keyword evidence="2" id="KW-0812">Transmembrane</keyword>
<evidence type="ECO:0000313" key="5">
    <source>
        <dbReference type="Proteomes" id="UP001156389"/>
    </source>
</evidence>
<feature type="transmembrane region" description="Helical" evidence="2">
    <location>
        <begin position="45"/>
        <end position="65"/>
    </location>
</feature>
<accession>A0ABT2JLB6</accession>
<name>A0ABT2JLB6_9ACTN</name>
<evidence type="ECO:0000256" key="1">
    <source>
        <dbReference type="ARBA" id="ARBA00022801"/>
    </source>
</evidence>
<dbReference type="InterPro" id="IPR001932">
    <property type="entry name" value="PPM-type_phosphatase-like_dom"/>
</dbReference>
<keyword evidence="1" id="KW-0378">Hydrolase</keyword>
<keyword evidence="5" id="KW-1185">Reference proteome</keyword>
<proteinExistence type="predicted"/>
<feature type="transmembrane region" description="Helical" evidence="2">
    <location>
        <begin position="17"/>
        <end position="38"/>
    </location>
</feature>
<gene>
    <name evidence="4" type="ORF">LHJ74_01730</name>
</gene>
<organism evidence="4 5">
    <name type="scientific">Streptomyces gossypii</name>
    <dbReference type="NCBI Taxonomy" id="2883101"/>
    <lineage>
        <taxon>Bacteria</taxon>
        <taxon>Bacillati</taxon>
        <taxon>Actinomycetota</taxon>
        <taxon>Actinomycetes</taxon>
        <taxon>Kitasatosporales</taxon>
        <taxon>Streptomycetaceae</taxon>
        <taxon>Streptomyces</taxon>
    </lineage>
</organism>
<comment type="caution">
    <text evidence="4">The sequence shown here is derived from an EMBL/GenBank/DDBJ whole genome shotgun (WGS) entry which is preliminary data.</text>
</comment>
<dbReference type="PANTHER" id="PTHR43156">
    <property type="entry name" value="STAGE II SPORULATION PROTEIN E-RELATED"/>
    <property type="match status" value="1"/>
</dbReference>
<dbReference type="Proteomes" id="UP001156389">
    <property type="component" value="Unassembled WGS sequence"/>
</dbReference>
<dbReference type="Gene3D" id="3.60.40.10">
    <property type="entry name" value="PPM-type phosphatase domain"/>
    <property type="match status" value="1"/>
</dbReference>
<evidence type="ECO:0000313" key="4">
    <source>
        <dbReference type="EMBL" id="MCT2588673.1"/>
    </source>
</evidence>
<feature type="transmembrane region" description="Helical" evidence="2">
    <location>
        <begin position="71"/>
        <end position="89"/>
    </location>
</feature>
<dbReference type="InterPro" id="IPR052016">
    <property type="entry name" value="Bact_Sigma-Reg"/>
</dbReference>
<dbReference type="Pfam" id="PF07228">
    <property type="entry name" value="SpoIIE"/>
    <property type="match status" value="1"/>
</dbReference>
<evidence type="ECO:0000259" key="3">
    <source>
        <dbReference type="SMART" id="SM00331"/>
    </source>
</evidence>
<reference evidence="4 5" key="1">
    <citation type="submission" date="2021-10" db="EMBL/GenBank/DDBJ databases">
        <title>Streptomyces gossypii sp. nov., isolated from soil collected from cotton field.</title>
        <authorList>
            <person name="Ge X."/>
            <person name="Chen X."/>
            <person name="Liu W."/>
        </authorList>
    </citation>
    <scope>NUCLEOTIDE SEQUENCE [LARGE SCALE GENOMIC DNA]</scope>
    <source>
        <strain evidence="4 5">N2-109</strain>
    </source>
</reference>
<dbReference type="InterPro" id="IPR036457">
    <property type="entry name" value="PPM-type-like_dom_sf"/>
</dbReference>